<proteinExistence type="predicted"/>
<feature type="transmembrane region" description="Helical" evidence="1">
    <location>
        <begin position="33"/>
        <end position="54"/>
    </location>
</feature>
<dbReference type="InterPro" id="IPR010718">
    <property type="entry name" value="DUF1294"/>
</dbReference>
<keyword evidence="1" id="KW-0472">Membrane</keyword>
<dbReference type="EMBL" id="CP094529">
    <property type="protein sequence ID" value="UOE36947.1"/>
    <property type="molecule type" value="Genomic_DNA"/>
</dbReference>
<dbReference type="RefSeq" id="WP_243575463.1">
    <property type="nucleotide sequence ID" value="NZ_CP094529.1"/>
</dbReference>
<organism evidence="2 3">
    <name type="scientific">Chryseobacterium oryzae</name>
    <dbReference type="NCBI Taxonomy" id="2929799"/>
    <lineage>
        <taxon>Bacteria</taxon>
        <taxon>Pseudomonadati</taxon>
        <taxon>Bacteroidota</taxon>
        <taxon>Flavobacteriia</taxon>
        <taxon>Flavobacteriales</taxon>
        <taxon>Weeksellaceae</taxon>
        <taxon>Chryseobacterium group</taxon>
        <taxon>Chryseobacterium</taxon>
    </lineage>
</organism>
<sequence length="85" mass="9721">MIYFLIIINFLSFIVFGLDKRKAVKHQQRISEFTLLTITLAGGIIGSVLGIFIFNHKISKFSFLVKIGVIIIVQFVVVFLYINNQ</sequence>
<evidence type="ECO:0000256" key="1">
    <source>
        <dbReference type="SAM" id="Phobius"/>
    </source>
</evidence>
<dbReference type="Pfam" id="PF06961">
    <property type="entry name" value="DUF1294"/>
    <property type="match status" value="1"/>
</dbReference>
<evidence type="ECO:0000313" key="2">
    <source>
        <dbReference type="EMBL" id="UOE36947.1"/>
    </source>
</evidence>
<gene>
    <name evidence="2" type="ORF">MTP08_07665</name>
</gene>
<name>A0ABY4BFA2_9FLAO</name>
<keyword evidence="3" id="KW-1185">Reference proteome</keyword>
<accession>A0ABY4BFA2</accession>
<keyword evidence="1" id="KW-0812">Transmembrane</keyword>
<feature type="transmembrane region" description="Helical" evidence="1">
    <location>
        <begin position="61"/>
        <end position="82"/>
    </location>
</feature>
<dbReference type="Proteomes" id="UP000831068">
    <property type="component" value="Chromosome"/>
</dbReference>
<protein>
    <submittedName>
        <fullName evidence="2">DUF1294 domain-containing protein</fullName>
    </submittedName>
</protein>
<evidence type="ECO:0000313" key="3">
    <source>
        <dbReference type="Proteomes" id="UP000831068"/>
    </source>
</evidence>
<keyword evidence="1" id="KW-1133">Transmembrane helix</keyword>
<reference evidence="2 3" key="1">
    <citation type="submission" date="2022-03" db="EMBL/GenBank/DDBJ databases">
        <title>Chryseobacterium sp. isolated from the Andong Sikhe.</title>
        <authorList>
            <person name="Won M."/>
            <person name="Kim S.-J."/>
            <person name="Kwon S.-W."/>
        </authorList>
    </citation>
    <scope>NUCLEOTIDE SEQUENCE [LARGE SCALE GENOMIC DNA]</scope>
    <source>
        <strain evidence="2 3">ADR-1</strain>
    </source>
</reference>